<dbReference type="InterPro" id="IPR001494">
    <property type="entry name" value="Importin-beta_N"/>
</dbReference>
<dbReference type="GO" id="GO:0031267">
    <property type="term" value="F:small GTPase binding"/>
    <property type="evidence" value="ECO:0007669"/>
    <property type="project" value="InterPro"/>
</dbReference>
<evidence type="ECO:0000256" key="1">
    <source>
        <dbReference type="ARBA" id="ARBA00004123"/>
    </source>
</evidence>
<dbReference type="SUPFAM" id="SSF48371">
    <property type="entry name" value="ARM repeat"/>
    <property type="match status" value="1"/>
</dbReference>
<dbReference type="Gene3D" id="1.25.10.10">
    <property type="entry name" value="Leucine-rich Repeat Variant"/>
    <property type="match status" value="1"/>
</dbReference>
<sequence length="1182" mass="131005">HNSQTRPRTRTPTHIHTYFVHITHHGESPHHTPFRRTHRLPSSVYLVHWLSQPQTSFHLFASLLLHLSLHNLGLTGQPLVEPVVSNSFICSPSPLPPPTLHHHCWRIRFAARSRRTRSTPHKQHQRQTENPPAESACGSRNTTHHRRTRPNMEDQLVSLLANTQSSEQGPRQQAEIELKHARSNPAFPTSLANIANHNSIDTAIRQAALSTLRLFIERNWSPEDRDASEPSVEISDAAREQLRNTLLEIALSNEDKRLVKIAASYVIGKIASADFPERWPSLLPTVLGVIPTSTDVQLHGALRVLGDIIDESLSEDQFFTMARDIVKAVTEVALNEGRKPNLRALAISVFRSCFDLMDIVKEDHMKEVKGFAEDALKDWYPFFAQVLKSRLPDAPAELTNGQPDSWNSIVAMKLQVVKTLLKVKSVFPHLLLPHSTSLFTAVWEELSLLQKPHEDLYIGHEAQGRLEDADSLPYTLDFLILEELDFLNQCFRAPPVQAELEAQLAAHASAQETPWMVDVMKMVVGYSRISREEEELWDIDCSLYLAEETSVTANYTARTASGDLLIKLGEWYSEKAVEGLFGYTKTLFPGDGSTWRSQEASLYLFNMLLSDFQDMEKPIPEALSEAYLGLVDYAVNQNEQPLLRARGYLVGGTLARGFQTPPALLDRIIQCITSEESEVVQVACIKAVEGFIRSGRVTADRQIPIINAIAQYMQNKDPEEMEDADELLVTLAESLPAAINMDTRIVLSQDVPSVDLLFMVAKLGASNFQATMLICEAFEEIVRTLSDTASYTALCAKILPTLTAAFNTANVTQDDPLVTVATELLTALVEHGSEPLPPGFVAATLPKLNRLLMESNEGEVLRPGAESVKYLLMHDHHQVFGWHDENGRSGLEVCLHIIDRLLGPSVEDNSASEVGGLAAELVEKAGQERLGPFLPQLLQAVATRLASAEAAPFIQSLILVFARLSLVGASDVVEFLSQIQIHGNTGLQVVMSKWLENSVSFAGYDEIRQNVIALSKLYSLNDPRLAQTMVKGDLIMNSSNDGRIMTRSRAKASPDQYTVIPASLKILKVLIEELLSASGANAAANAAAVAAAAEFADEENDDDGWEDEPETLDLSLGGTKADLMSFIEGSGARQRDDETQAYLTEFFMRAARENVANFQEWYGMLTEEERGKLNELASAAGQ</sequence>
<gene>
    <name evidence="7" type="ORF">CI238_01286</name>
</gene>
<dbReference type="InterPro" id="IPR016024">
    <property type="entry name" value="ARM-type_fold"/>
</dbReference>
<protein>
    <submittedName>
        <fullName evidence="7">Importin-beta domain-containing protein</fullName>
    </submittedName>
</protein>
<comment type="caution">
    <text evidence="7">The sequence shown here is derived from an EMBL/GenBank/DDBJ whole genome shotgun (WGS) entry which is preliminary data.</text>
</comment>
<feature type="compositionally biased region" description="Basic residues" evidence="5">
    <location>
        <begin position="113"/>
        <end position="125"/>
    </location>
</feature>
<dbReference type="AlphaFoldDB" id="A0A166ZUL9"/>
<organism evidence="7 8">
    <name type="scientific">Colletotrichum incanum</name>
    <name type="common">Soybean anthracnose fungus</name>
    <dbReference type="NCBI Taxonomy" id="1573173"/>
    <lineage>
        <taxon>Eukaryota</taxon>
        <taxon>Fungi</taxon>
        <taxon>Dikarya</taxon>
        <taxon>Ascomycota</taxon>
        <taxon>Pezizomycotina</taxon>
        <taxon>Sordariomycetes</taxon>
        <taxon>Hypocreomycetidae</taxon>
        <taxon>Glomerellales</taxon>
        <taxon>Glomerellaceae</taxon>
        <taxon>Colletotrichum</taxon>
        <taxon>Colletotrichum spaethianum species complex</taxon>
    </lineage>
</organism>
<dbReference type="Pfam" id="PF03810">
    <property type="entry name" value="IBN_N"/>
    <property type="match status" value="1"/>
</dbReference>
<dbReference type="InterPro" id="IPR056840">
    <property type="entry name" value="HEAT_IPO9_central"/>
</dbReference>
<proteinExistence type="predicted"/>
<dbReference type="EMBL" id="LFIW01002106">
    <property type="protein sequence ID" value="KZL79391.1"/>
    <property type="molecule type" value="Genomic_DNA"/>
</dbReference>
<dbReference type="GO" id="GO:0005829">
    <property type="term" value="C:cytosol"/>
    <property type="evidence" value="ECO:0007669"/>
    <property type="project" value="TreeGrafter"/>
</dbReference>
<dbReference type="GO" id="GO:0005635">
    <property type="term" value="C:nuclear envelope"/>
    <property type="evidence" value="ECO:0007669"/>
    <property type="project" value="TreeGrafter"/>
</dbReference>
<dbReference type="SMART" id="SM00913">
    <property type="entry name" value="IBN_N"/>
    <property type="match status" value="1"/>
</dbReference>
<feature type="domain" description="Importin N-terminal" evidence="6">
    <location>
        <begin position="174"/>
        <end position="252"/>
    </location>
</feature>
<reference evidence="7 8" key="1">
    <citation type="submission" date="2015-06" db="EMBL/GenBank/DDBJ databases">
        <title>Survival trade-offs in plant roots during colonization by closely related pathogenic and mutualistic fungi.</title>
        <authorList>
            <person name="Hacquard S."/>
            <person name="Kracher B."/>
            <person name="Hiruma K."/>
            <person name="Weinman A."/>
            <person name="Muench P."/>
            <person name="Garrido Oter R."/>
            <person name="Ver Loren van Themaat E."/>
            <person name="Dallerey J.-F."/>
            <person name="Damm U."/>
            <person name="Henrissat B."/>
            <person name="Lespinet O."/>
            <person name="Thon M."/>
            <person name="Kemen E."/>
            <person name="McHardy A.C."/>
            <person name="Schulze-Lefert P."/>
            <person name="O'Connell R.J."/>
        </authorList>
    </citation>
    <scope>NUCLEOTIDE SEQUENCE [LARGE SCALE GENOMIC DNA]</scope>
    <source>
        <strain evidence="7 8">MAFF 238704</strain>
    </source>
</reference>
<keyword evidence="2" id="KW-0813">Transport</keyword>
<name>A0A166ZUL9_COLIC</name>
<evidence type="ECO:0000313" key="7">
    <source>
        <dbReference type="EMBL" id="KZL79391.1"/>
    </source>
</evidence>
<dbReference type="PANTHER" id="PTHR10997">
    <property type="entry name" value="IMPORTIN-7, 8, 11"/>
    <property type="match status" value="1"/>
</dbReference>
<evidence type="ECO:0000259" key="6">
    <source>
        <dbReference type="PROSITE" id="PS50166"/>
    </source>
</evidence>
<dbReference type="STRING" id="1573173.A0A166ZUL9"/>
<evidence type="ECO:0000256" key="5">
    <source>
        <dbReference type="SAM" id="MobiDB-lite"/>
    </source>
</evidence>
<dbReference type="Proteomes" id="UP000076584">
    <property type="component" value="Unassembled WGS sequence"/>
</dbReference>
<comment type="subcellular location">
    <subcellularLocation>
        <location evidence="1">Nucleus</location>
    </subcellularLocation>
</comment>
<dbReference type="PROSITE" id="PS50166">
    <property type="entry name" value="IMPORTIN_B_NT"/>
    <property type="match status" value="1"/>
</dbReference>
<accession>A0A166ZUL9</accession>
<feature type="region of interest" description="Disordered" evidence="5">
    <location>
        <begin position="113"/>
        <end position="150"/>
    </location>
</feature>
<dbReference type="InterPro" id="IPR011989">
    <property type="entry name" value="ARM-like"/>
</dbReference>
<dbReference type="Pfam" id="PF25018">
    <property type="entry name" value="HEAT_IPO9_c"/>
    <property type="match status" value="1"/>
</dbReference>
<keyword evidence="4" id="KW-0539">Nucleus</keyword>
<dbReference type="FunFam" id="1.25.10.10:FF:000373">
    <property type="entry name" value="Importin beta-5 subunit, putative"/>
    <property type="match status" value="1"/>
</dbReference>
<keyword evidence="3" id="KW-0653">Protein transport</keyword>
<evidence type="ECO:0000313" key="8">
    <source>
        <dbReference type="Proteomes" id="UP000076584"/>
    </source>
</evidence>
<feature type="non-terminal residue" evidence="7">
    <location>
        <position position="1"/>
    </location>
</feature>
<evidence type="ECO:0000256" key="3">
    <source>
        <dbReference type="ARBA" id="ARBA00022927"/>
    </source>
</evidence>
<dbReference type="PANTHER" id="PTHR10997:SF9">
    <property type="entry name" value="IMPORTIN-9"/>
    <property type="match status" value="1"/>
</dbReference>
<dbReference type="GO" id="GO:0006606">
    <property type="term" value="P:protein import into nucleus"/>
    <property type="evidence" value="ECO:0007669"/>
    <property type="project" value="TreeGrafter"/>
</dbReference>
<evidence type="ECO:0000256" key="2">
    <source>
        <dbReference type="ARBA" id="ARBA00022448"/>
    </source>
</evidence>
<keyword evidence="8" id="KW-1185">Reference proteome</keyword>
<evidence type="ECO:0000256" key="4">
    <source>
        <dbReference type="ARBA" id="ARBA00023242"/>
    </source>
</evidence>